<evidence type="ECO:0000256" key="3">
    <source>
        <dbReference type="ARBA" id="ARBA00022793"/>
    </source>
</evidence>
<keyword evidence="3 11" id="KW-0210">Decarboxylase</keyword>
<comment type="cofactor">
    <cofactor evidence="11">
        <name>pyruvate</name>
        <dbReference type="ChEBI" id="CHEBI:15361"/>
    </cofactor>
    <text evidence="11">Binds 1 pyruvoyl group covalently per subunit.</text>
</comment>
<evidence type="ECO:0000256" key="12">
    <source>
        <dbReference type="SAM" id="Phobius"/>
    </source>
</evidence>
<feature type="chain" id="PRO_5044927490" description="Phosphatidylserine decarboxylase beta chain" evidence="11">
    <location>
        <begin position="1"/>
        <end position="194"/>
    </location>
</feature>
<protein>
    <recommendedName>
        <fullName evidence="11">Phosphatidylserine decarboxylase proenzyme</fullName>
        <ecNumber evidence="11">4.1.1.65</ecNumber>
    </recommendedName>
    <component>
        <recommendedName>
            <fullName evidence="11">Phosphatidylserine decarboxylase alpha chain</fullName>
        </recommendedName>
    </component>
    <component>
        <recommendedName>
            <fullName evidence="11">Phosphatidylserine decarboxylase beta chain</fullName>
        </recommendedName>
    </component>
</protein>
<evidence type="ECO:0000256" key="6">
    <source>
        <dbReference type="ARBA" id="ARBA00023145"/>
    </source>
</evidence>
<evidence type="ECO:0000256" key="10">
    <source>
        <dbReference type="ARBA" id="ARBA00023317"/>
    </source>
</evidence>
<evidence type="ECO:0000256" key="2">
    <source>
        <dbReference type="ARBA" id="ARBA00022516"/>
    </source>
</evidence>
<evidence type="ECO:0000256" key="4">
    <source>
        <dbReference type="ARBA" id="ARBA00023098"/>
    </source>
</evidence>
<keyword evidence="7 11" id="KW-0594">Phospholipid biosynthesis</keyword>
<feature type="site" description="Cleavage (non-hydrolytic); by autocatalysis" evidence="11">
    <location>
        <begin position="194"/>
        <end position="195"/>
    </location>
</feature>
<keyword evidence="5 11" id="KW-0472">Membrane</keyword>
<comment type="subcellular location">
    <subcellularLocation>
        <location evidence="11">Cell membrane</location>
        <topology evidence="11">Peripheral membrane protein</topology>
    </subcellularLocation>
</comment>
<keyword evidence="1 11" id="KW-1003">Cell membrane</keyword>
<proteinExistence type="inferred from homology"/>
<evidence type="ECO:0000256" key="1">
    <source>
        <dbReference type="ARBA" id="ARBA00022475"/>
    </source>
</evidence>
<dbReference type="NCBIfam" id="NF003678">
    <property type="entry name" value="PRK05305.1-2"/>
    <property type="match status" value="1"/>
</dbReference>
<dbReference type="InterPro" id="IPR003817">
    <property type="entry name" value="PS_Dcarbxylase"/>
</dbReference>
<feature type="transmembrane region" description="Helical" evidence="12">
    <location>
        <begin position="26"/>
        <end position="59"/>
    </location>
</feature>
<evidence type="ECO:0000313" key="13">
    <source>
        <dbReference type="EMBL" id="GGD66949.1"/>
    </source>
</evidence>
<evidence type="ECO:0000256" key="8">
    <source>
        <dbReference type="ARBA" id="ARBA00023239"/>
    </source>
</evidence>
<feature type="active site" description="Schiff-base intermediate with substrate; via pyruvic acid" evidence="11">
    <location>
        <position position="195"/>
    </location>
</feature>
<dbReference type="PANTHER" id="PTHR35809">
    <property type="entry name" value="ARCHAETIDYLSERINE DECARBOXYLASE PROENZYME-RELATED"/>
    <property type="match status" value="1"/>
</dbReference>
<dbReference type="Pfam" id="PF02666">
    <property type="entry name" value="PS_Dcarbxylase"/>
    <property type="match status" value="1"/>
</dbReference>
<evidence type="ECO:0000256" key="7">
    <source>
        <dbReference type="ARBA" id="ARBA00023209"/>
    </source>
</evidence>
<keyword evidence="2 11" id="KW-0444">Lipid biosynthesis</keyword>
<name>A0ABQ1RDR1_9BURK</name>
<keyword evidence="14" id="KW-1185">Reference proteome</keyword>
<dbReference type="NCBIfam" id="NF003685">
    <property type="entry name" value="PRK05305.2-5"/>
    <property type="match status" value="1"/>
</dbReference>
<feature type="modified residue" description="Pyruvic acid (Ser); by autocatalysis" evidence="11">
    <location>
        <position position="195"/>
    </location>
</feature>
<comment type="function">
    <text evidence="11">Catalyzes the formation of phosphatidylethanolamine (PtdEtn) from phosphatidylserine (PtdSer).</text>
</comment>
<keyword evidence="4 11" id="KW-0443">Lipid metabolism</keyword>
<keyword evidence="8 11" id="KW-0456">Lyase</keyword>
<keyword evidence="9 11" id="KW-1208">Phospholipid metabolism</keyword>
<evidence type="ECO:0000256" key="5">
    <source>
        <dbReference type="ARBA" id="ARBA00023136"/>
    </source>
</evidence>
<keyword evidence="6 11" id="KW-0865">Zymogen</keyword>
<keyword evidence="10 11" id="KW-0670">Pyruvate</keyword>
<dbReference type="HAMAP" id="MF_00664">
    <property type="entry name" value="PS_decarb_PSD_A"/>
    <property type="match status" value="1"/>
</dbReference>
<feature type="chain" id="PRO_5044927491" description="Phosphatidylserine decarboxylase alpha chain" evidence="11">
    <location>
        <begin position="195"/>
        <end position="227"/>
    </location>
</feature>
<comment type="subunit">
    <text evidence="11">Heterodimer of a large membrane-associated beta subunit and a small pyruvoyl-containing alpha subunit.</text>
</comment>
<dbReference type="EMBL" id="BMEG01000003">
    <property type="protein sequence ID" value="GGD66949.1"/>
    <property type="molecule type" value="Genomic_DNA"/>
</dbReference>
<dbReference type="InterPro" id="IPR033175">
    <property type="entry name" value="PSD-A"/>
</dbReference>
<keyword evidence="12" id="KW-1133">Transmembrane helix</keyword>
<evidence type="ECO:0000313" key="14">
    <source>
        <dbReference type="Proteomes" id="UP000597138"/>
    </source>
</evidence>
<comment type="catalytic activity">
    <reaction evidence="11">
        <text>a 1,2-diacyl-sn-glycero-3-phospho-L-serine + H(+) = a 1,2-diacyl-sn-glycero-3-phosphoethanolamine + CO2</text>
        <dbReference type="Rhea" id="RHEA:20828"/>
        <dbReference type="ChEBI" id="CHEBI:15378"/>
        <dbReference type="ChEBI" id="CHEBI:16526"/>
        <dbReference type="ChEBI" id="CHEBI:57262"/>
        <dbReference type="ChEBI" id="CHEBI:64612"/>
        <dbReference type="EC" id="4.1.1.65"/>
    </reaction>
</comment>
<comment type="caution">
    <text evidence="13">The sequence shown here is derived from an EMBL/GenBank/DDBJ whole genome shotgun (WGS) entry which is preliminary data.</text>
</comment>
<comment type="pathway">
    <text evidence="11">Phospholipid metabolism; phosphatidylethanolamine biosynthesis; phosphatidylethanolamine from CDP-diacylglycerol: step 2/2.</text>
</comment>
<dbReference type="PANTHER" id="PTHR35809:SF1">
    <property type="entry name" value="ARCHAETIDYLSERINE DECARBOXYLASE PROENZYME-RELATED"/>
    <property type="match status" value="1"/>
</dbReference>
<dbReference type="EC" id="4.1.1.65" evidence="11"/>
<comment type="similarity">
    <text evidence="11">Belongs to the phosphatidylserine decarboxylase family. PSD-A subfamily.</text>
</comment>
<dbReference type="Proteomes" id="UP000597138">
    <property type="component" value="Unassembled WGS sequence"/>
</dbReference>
<accession>A0ABQ1RDR1</accession>
<reference evidence="14" key="1">
    <citation type="journal article" date="2019" name="Int. J. Syst. Evol. Microbiol.">
        <title>The Global Catalogue of Microorganisms (GCM) 10K type strain sequencing project: providing services to taxonomists for standard genome sequencing and annotation.</title>
        <authorList>
            <consortium name="The Broad Institute Genomics Platform"/>
            <consortium name="The Broad Institute Genome Sequencing Center for Infectious Disease"/>
            <person name="Wu L."/>
            <person name="Ma J."/>
        </authorList>
    </citation>
    <scope>NUCLEOTIDE SEQUENCE [LARGE SCALE GENOMIC DNA]</scope>
    <source>
        <strain evidence="14">CGMCC 1.11013</strain>
    </source>
</reference>
<evidence type="ECO:0000256" key="9">
    <source>
        <dbReference type="ARBA" id="ARBA00023264"/>
    </source>
</evidence>
<sequence length="227" mass="24939">MLSYGFYKTQNTFMNYPHPIIAREGWPFIAIAAVVAILVQAIGGFGFAWIFWLIVIFVVQFFRDPPRPIPTQPNAVLCPADGRIVAVETAHDPYAGREALKISVFMNVFNVHSQRSPVDGAISKVQYFPGAYLNAAVDKASTENERNAIVLHTAAGHTVTSVQIAGLIARRILCYVHAGEPLTRGQRYGFIRFGSRVDVYLPVGSRPRVSIGEKVSASSTILAEFAE</sequence>
<evidence type="ECO:0000256" key="11">
    <source>
        <dbReference type="HAMAP-Rule" id="MF_00664"/>
    </source>
</evidence>
<organism evidence="13 14">
    <name type="scientific">Caballeronia grimmiae</name>
    <dbReference type="NCBI Taxonomy" id="1071679"/>
    <lineage>
        <taxon>Bacteria</taxon>
        <taxon>Pseudomonadati</taxon>
        <taxon>Pseudomonadota</taxon>
        <taxon>Betaproteobacteria</taxon>
        <taxon>Burkholderiales</taxon>
        <taxon>Burkholderiaceae</taxon>
        <taxon>Caballeronia</taxon>
    </lineage>
</organism>
<keyword evidence="12" id="KW-0812">Transmembrane</keyword>
<comment type="PTM">
    <text evidence="11">Is synthesized initially as an inactive proenzyme. Formation of the active enzyme involves a self-maturation process in which the active site pyruvoyl group is generated from an internal serine residue via an autocatalytic post-translational modification. Two non-identical subunits are generated from the proenzyme in this reaction, and the pyruvate is formed at the N-terminus of the alpha chain, which is derived from the carboxyl end of the proenzyme. The post-translation cleavage follows an unusual pathway, termed non-hydrolytic serinolysis, in which the side chain hydroxyl group of the serine supplies its oxygen atom to form the C-terminus of the beta chain, while the remainder of the serine residue undergoes an oxidative deamination to produce ammonia and the pyruvoyl prosthetic group on the alpha chain.</text>
</comment>
<dbReference type="NCBIfam" id="NF003680">
    <property type="entry name" value="PRK05305.1-5"/>
    <property type="match status" value="1"/>
</dbReference>
<gene>
    <name evidence="11 13" type="primary">psd</name>
    <name evidence="13" type="ORF">GCM10010985_21540</name>
</gene>